<dbReference type="PANTHER" id="PTHR10815">
    <property type="entry name" value="METHYLATED-DNA--PROTEIN-CYSTEINE METHYLTRANSFERASE"/>
    <property type="match status" value="1"/>
</dbReference>
<accession>A0ABT4QBE5</accession>
<comment type="caution">
    <text evidence="11">The sequence shown here is derived from an EMBL/GenBank/DDBJ whole genome shotgun (WGS) entry which is preliminary data.</text>
</comment>
<dbReference type="Proteomes" id="UP001527882">
    <property type="component" value="Unassembled WGS sequence"/>
</dbReference>
<comment type="similarity">
    <text evidence="8">Belongs to the MGMT family.</text>
</comment>
<dbReference type="NCBIfam" id="TIGR00589">
    <property type="entry name" value="ogt"/>
    <property type="match status" value="1"/>
</dbReference>
<comment type="catalytic activity">
    <reaction evidence="1 8">
        <text>a 4-O-methyl-thymidine in DNA + L-cysteinyl-[protein] = a thymidine in DNA + S-methyl-L-cysteinyl-[protein]</text>
        <dbReference type="Rhea" id="RHEA:53428"/>
        <dbReference type="Rhea" id="RHEA-COMP:10131"/>
        <dbReference type="Rhea" id="RHEA-COMP:10132"/>
        <dbReference type="Rhea" id="RHEA-COMP:13555"/>
        <dbReference type="Rhea" id="RHEA-COMP:13556"/>
        <dbReference type="ChEBI" id="CHEBI:29950"/>
        <dbReference type="ChEBI" id="CHEBI:82612"/>
        <dbReference type="ChEBI" id="CHEBI:137386"/>
        <dbReference type="ChEBI" id="CHEBI:137387"/>
        <dbReference type="EC" id="2.1.1.63"/>
    </reaction>
</comment>
<dbReference type="GO" id="GO:0003908">
    <property type="term" value="F:methylated-DNA-[protein]-cysteine S-methyltransferase activity"/>
    <property type="evidence" value="ECO:0007669"/>
    <property type="project" value="UniProtKB-EC"/>
</dbReference>
<keyword evidence="6 8" id="KW-0234">DNA repair</keyword>
<dbReference type="Gene3D" id="1.10.10.10">
    <property type="entry name" value="Winged helix-like DNA-binding domain superfamily/Winged helix DNA-binding domain"/>
    <property type="match status" value="1"/>
</dbReference>
<sequence>MSIRYDELATPIGALVLASSGSKPGQGLCHIEFGGFKETSDRLTAWSERWYGTREWLRDPQPLAAAAEQLTAYFAGSLDRFDLALDLQGTPFQRKVWTALLEVPFGEACSYKDIGIRIGSPKAVRAIGGANNRNPVPIIVPCHRVIGADGSMVGYGGGLSIKTFLLQHEGFPLKGRI</sequence>
<dbReference type="HAMAP" id="MF_00772">
    <property type="entry name" value="OGT"/>
    <property type="match status" value="1"/>
</dbReference>
<evidence type="ECO:0000259" key="9">
    <source>
        <dbReference type="Pfam" id="PF01035"/>
    </source>
</evidence>
<dbReference type="PANTHER" id="PTHR10815:SF5">
    <property type="entry name" value="METHYLATED-DNA--PROTEIN-CYSTEINE METHYLTRANSFERASE"/>
    <property type="match status" value="1"/>
</dbReference>
<evidence type="ECO:0000256" key="7">
    <source>
        <dbReference type="ARBA" id="ARBA00049348"/>
    </source>
</evidence>
<dbReference type="CDD" id="cd06445">
    <property type="entry name" value="ATase"/>
    <property type="match status" value="1"/>
</dbReference>
<keyword evidence="12" id="KW-1185">Reference proteome</keyword>
<dbReference type="InterPro" id="IPR008332">
    <property type="entry name" value="MethylG_MeTrfase_N"/>
</dbReference>
<dbReference type="SUPFAM" id="SSF53155">
    <property type="entry name" value="Methylated DNA-protein cysteine methyltransferase domain"/>
    <property type="match status" value="1"/>
</dbReference>
<name>A0ABT4QBE5_9BACL</name>
<evidence type="ECO:0000256" key="6">
    <source>
        <dbReference type="ARBA" id="ARBA00023204"/>
    </source>
</evidence>
<organism evidence="11 12">
    <name type="scientific">Paenibacillus gyeongsangnamensis</name>
    <dbReference type="NCBI Taxonomy" id="3388067"/>
    <lineage>
        <taxon>Bacteria</taxon>
        <taxon>Bacillati</taxon>
        <taxon>Bacillota</taxon>
        <taxon>Bacilli</taxon>
        <taxon>Bacillales</taxon>
        <taxon>Paenibacillaceae</taxon>
        <taxon>Paenibacillus</taxon>
    </lineage>
</organism>
<evidence type="ECO:0000256" key="3">
    <source>
        <dbReference type="ARBA" id="ARBA00022603"/>
    </source>
</evidence>
<evidence type="ECO:0000256" key="1">
    <source>
        <dbReference type="ARBA" id="ARBA00001286"/>
    </source>
</evidence>
<dbReference type="EC" id="2.1.1.63" evidence="8"/>
<dbReference type="InterPro" id="IPR036631">
    <property type="entry name" value="MGMT_N_sf"/>
</dbReference>
<proteinExistence type="inferred from homology"/>
<dbReference type="Pfam" id="PF02870">
    <property type="entry name" value="Methyltransf_1N"/>
    <property type="match status" value="1"/>
</dbReference>
<evidence type="ECO:0000256" key="5">
    <source>
        <dbReference type="ARBA" id="ARBA00022763"/>
    </source>
</evidence>
<reference evidence="11 12" key="1">
    <citation type="submission" date="2022-12" db="EMBL/GenBank/DDBJ databases">
        <title>Draft genome sequence of Paenibacillus sp. dW9.</title>
        <authorList>
            <person name="Choi E.-W."/>
            <person name="Kim D.-U."/>
        </authorList>
    </citation>
    <scope>NUCLEOTIDE SEQUENCE [LARGE SCALE GENOMIC DNA]</scope>
    <source>
        <strain evidence="12">dW9</strain>
    </source>
</reference>
<evidence type="ECO:0000256" key="4">
    <source>
        <dbReference type="ARBA" id="ARBA00022679"/>
    </source>
</evidence>
<dbReference type="InterPro" id="IPR023546">
    <property type="entry name" value="MGMT"/>
</dbReference>
<evidence type="ECO:0000256" key="2">
    <source>
        <dbReference type="ARBA" id="ARBA00022490"/>
    </source>
</evidence>
<keyword evidence="3 8" id="KW-0489">Methyltransferase</keyword>
<dbReference type="RefSeq" id="WP_269882655.1">
    <property type="nucleotide sequence ID" value="NZ_JAQAGZ010000010.1"/>
</dbReference>
<dbReference type="Pfam" id="PF01035">
    <property type="entry name" value="DNA_binding_1"/>
    <property type="match status" value="1"/>
</dbReference>
<dbReference type="InterPro" id="IPR014048">
    <property type="entry name" value="MethylDNA_cys_MeTrfase_DNA-bd"/>
</dbReference>
<feature type="active site" description="Nucleophile; methyl group acceptor" evidence="8">
    <location>
        <position position="142"/>
    </location>
</feature>
<dbReference type="PROSITE" id="PS00374">
    <property type="entry name" value="MGMT"/>
    <property type="match status" value="1"/>
</dbReference>
<dbReference type="InterPro" id="IPR036217">
    <property type="entry name" value="MethylDNA_cys_MeTrfase_DNAb"/>
</dbReference>
<evidence type="ECO:0000259" key="10">
    <source>
        <dbReference type="Pfam" id="PF02870"/>
    </source>
</evidence>
<dbReference type="GO" id="GO:0032259">
    <property type="term" value="P:methylation"/>
    <property type="evidence" value="ECO:0007669"/>
    <property type="project" value="UniProtKB-KW"/>
</dbReference>
<dbReference type="Gene3D" id="3.30.160.70">
    <property type="entry name" value="Methylated DNA-protein cysteine methyltransferase domain"/>
    <property type="match status" value="1"/>
</dbReference>
<keyword evidence="5 8" id="KW-0227">DNA damage</keyword>
<comment type="catalytic activity">
    <reaction evidence="7 8">
        <text>a 6-O-methyl-2'-deoxyguanosine in DNA + L-cysteinyl-[protein] = S-methyl-L-cysteinyl-[protein] + a 2'-deoxyguanosine in DNA</text>
        <dbReference type="Rhea" id="RHEA:24000"/>
        <dbReference type="Rhea" id="RHEA-COMP:10131"/>
        <dbReference type="Rhea" id="RHEA-COMP:10132"/>
        <dbReference type="Rhea" id="RHEA-COMP:11367"/>
        <dbReference type="Rhea" id="RHEA-COMP:11368"/>
        <dbReference type="ChEBI" id="CHEBI:29950"/>
        <dbReference type="ChEBI" id="CHEBI:82612"/>
        <dbReference type="ChEBI" id="CHEBI:85445"/>
        <dbReference type="ChEBI" id="CHEBI:85448"/>
        <dbReference type="EC" id="2.1.1.63"/>
    </reaction>
</comment>
<dbReference type="EMBL" id="JAQAGZ010000010">
    <property type="protein sequence ID" value="MCZ8514138.1"/>
    <property type="molecule type" value="Genomic_DNA"/>
</dbReference>
<keyword evidence="2 8" id="KW-0963">Cytoplasm</keyword>
<evidence type="ECO:0000313" key="11">
    <source>
        <dbReference type="EMBL" id="MCZ8514138.1"/>
    </source>
</evidence>
<keyword evidence="4 8" id="KW-0808">Transferase</keyword>
<dbReference type="SUPFAM" id="SSF46767">
    <property type="entry name" value="Methylated DNA-protein cysteine methyltransferase, C-terminal domain"/>
    <property type="match status" value="1"/>
</dbReference>
<gene>
    <name evidence="11" type="ORF">O9H85_17235</name>
</gene>
<evidence type="ECO:0000313" key="12">
    <source>
        <dbReference type="Proteomes" id="UP001527882"/>
    </source>
</evidence>
<dbReference type="InterPro" id="IPR001497">
    <property type="entry name" value="MethylDNA_cys_MeTrfase_AS"/>
</dbReference>
<comment type="miscellaneous">
    <text evidence="8">This enzyme catalyzes only one turnover and therefore is not strictly catalytic. According to one definition, an enzyme is a biocatalyst that acts repeatedly and over many reaction cycles.</text>
</comment>
<feature type="domain" description="Methylguanine DNA methyltransferase ribonuclease-like" evidence="10">
    <location>
        <begin position="3"/>
        <end position="87"/>
    </location>
</feature>
<protein>
    <recommendedName>
        <fullName evidence="8">Methylated-DNA--protein-cysteine methyltransferase</fullName>
        <ecNumber evidence="8">2.1.1.63</ecNumber>
    </recommendedName>
    <alternativeName>
        <fullName evidence="8">6-O-methylguanine-DNA methyltransferase</fullName>
        <shortName evidence="8">MGMT</shortName>
    </alternativeName>
    <alternativeName>
        <fullName evidence="8">O-6-methylguanine-DNA-alkyltransferase</fullName>
    </alternativeName>
</protein>
<comment type="subcellular location">
    <subcellularLocation>
        <location evidence="8">Cytoplasm</location>
    </subcellularLocation>
</comment>
<dbReference type="InterPro" id="IPR036388">
    <property type="entry name" value="WH-like_DNA-bd_sf"/>
</dbReference>
<feature type="domain" description="Methylated-DNA-[protein]-cysteine S-methyltransferase DNA binding" evidence="9">
    <location>
        <begin position="91"/>
        <end position="170"/>
    </location>
</feature>
<comment type="function">
    <text evidence="8">Involved in the cellular defense against the biological effects of O6-methylguanine (O6-MeG) and O4-methylthymine (O4-MeT) in DNA. Repairs the methylated nucleobase in DNA by stoichiometrically transferring the methyl group to a cysteine residue in the enzyme. This is a suicide reaction: the enzyme is irreversibly inactivated.</text>
</comment>
<evidence type="ECO:0000256" key="8">
    <source>
        <dbReference type="HAMAP-Rule" id="MF_00772"/>
    </source>
</evidence>